<keyword evidence="3" id="KW-1185">Reference proteome</keyword>
<evidence type="ECO:0000259" key="1">
    <source>
        <dbReference type="Pfam" id="PF03235"/>
    </source>
</evidence>
<dbReference type="RefSeq" id="WP_164461986.1">
    <property type="nucleotide sequence ID" value="NZ_JACIJB010000004.1"/>
</dbReference>
<dbReference type="EMBL" id="JACIJB010000004">
    <property type="protein sequence ID" value="MBB5660592.1"/>
    <property type="molecule type" value="Genomic_DNA"/>
</dbReference>
<dbReference type="Proteomes" id="UP000548978">
    <property type="component" value="Unassembled WGS sequence"/>
</dbReference>
<sequence>MNDLKDGKLILSPYFQRNLVWRETHKKEFIDTILSGYPFPQVFFAKGDIDVDTLRAQQCVVDGQQRLNAILSYVNNELEVKGRHFRDLTANEKSNFLTYEVPVIDFEARHDDERVREVFKRVNRTFYALSLIEKLASEYGASEMMLLAQYMSGDMRVDFADEELERPDLRLNPNVSDDFIEWAGKKRDEYYISLIGESGAFTSYEMARKVALMFTLNVISSVLDGYYDRNDKVKPNLERYKDSIENRDEVYSWIDGASGLVLEIQELPPFWLRKANLFTLVVELSRAKREGKTLLESWQADIKAFADDAPQPYILAAREGVNNRKERLIRADHVRQLLTGERAIVEARGADPE</sequence>
<reference evidence="2 3" key="1">
    <citation type="submission" date="2020-08" db="EMBL/GenBank/DDBJ databases">
        <title>Genomic Encyclopedia of Type Strains, Phase IV (KMG-IV): sequencing the most valuable type-strain genomes for metagenomic binning, comparative biology and taxonomic classification.</title>
        <authorList>
            <person name="Goeker M."/>
        </authorList>
    </citation>
    <scope>NUCLEOTIDE SEQUENCE [LARGE SCALE GENOMIC DNA]</scope>
    <source>
        <strain evidence="2 3">DSM 24448</strain>
    </source>
</reference>
<feature type="domain" description="GmrSD restriction endonucleases N-terminal" evidence="1">
    <location>
        <begin position="6"/>
        <end position="139"/>
    </location>
</feature>
<proteinExistence type="predicted"/>
<dbReference type="InterPro" id="IPR004919">
    <property type="entry name" value="GmrSD_N"/>
</dbReference>
<name>A0A7W9E6R8_9CAUL</name>
<evidence type="ECO:0000313" key="3">
    <source>
        <dbReference type="Proteomes" id="UP000548978"/>
    </source>
</evidence>
<dbReference type="Pfam" id="PF03235">
    <property type="entry name" value="GmrSD_N"/>
    <property type="match status" value="1"/>
</dbReference>
<protein>
    <recommendedName>
        <fullName evidence="1">GmrSD restriction endonucleases N-terminal domain-containing protein</fullName>
    </recommendedName>
</protein>
<dbReference type="AlphaFoldDB" id="A0A7W9E6R8"/>
<comment type="caution">
    <text evidence="2">The sequence shown here is derived from an EMBL/GenBank/DDBJ whole genome shotgun (WGS) entry which is preliminary data.</text>
</comment>
<organism evidence="2 3">
    <name type="scientific">Brevundimonas halotolerans</name>
    <dbReference type="NCBI Taxonomy" id="69670"/>
    <lineage>
        <taxon>Bacteria</taxon>
        <taxon>Pseudomonadati</taxon>
        <taxon>Pseudomonadota</taxon>
        <taxon>Alphaproteobacteria</taxon>
        <taxon>Caulobacterales</taxon>
        <taxon>Caulobacteraceae</taxon>
        <taxon>Brevundimonas</taxon>
    </lineage>
</organism>
<accession>A0A7W9E6R8</accession>
<dbReference type="PANTHER" id="PTHR39639:SF1">
    <property type="entry name" value="DUF262 DOMAIN-CONTAINING PROTEIN"/>
    <property type="match status" value="1"/>
</dbReference>
<gene>
    <name evidence="2" type="ORF">FHS65_001338</name>
</gene>
<evidence type="ECO:0000313" key="2">
    <source>
        <dbReference type="EMBL" id="MBB5660592.1"/>
    </source>
</evidence>
<dbReference type="PANTHER" id="PTHR39639">
    <property type="entry name" value="CHROMOSOME 16, WHOLE GENOME SHOTGUN SEQUENCE"/>
    <property type="match status" value="1"/>
</dbReference>